<dbReference type="GO" id="GO:1990259">
    <property type="term" value="F:histone H2AQ104 methyltransferase activity"/>
    <property type="evidence" value="ECO:0007669"/>
    <property type="project" value="TreeGrafter"/>
</dbReference>
<sequence length="490" mass="56441">MTNTSRSGHRNITTAQREAIDTLYENARYYQHKNDAKPTVLDIFDFDSTLFMSPLMSHICSKTLNSIVLAEGAIGPGWWRDINSLTLGDNTKLQQSAWDSYWNDEVVEEARRSIEDSNKLTVMLTGRRVHPFGKIITSMLEAKGLQFDIVALRPDPVDLIEEGTLFNSGIQAFNNTMEFKKTFLLDVMQREPSLRRIVMYDDRKNHVAKFEQWIDQLVAQGVLDSGKVFHIVSPPRGFDPGRELACMKRIIDEHNKRVDIRRLKTESIPEDVEDRHAIVTWWTRKAILKPVISSLNITFTESETDKLLAQVESSVTSHTIQNAKRFPFVGDDIILKPIDKDTQYGQELIKLAQANETLKLQILSIGEVSPDGLALEAQVEDNQLYSKDLGVSKIYIPLWCRPALKDKVQEGYRPIWTPSDEAPTIMSGHFCLGYTYDIDGDPPLQKTVRPRYTNYHQHRYNDKRHQQRSSRNRNNHLPYNKNDRRRGNKK</sequence>
<keyword evidence="4" id="KW-1185">Reference proteome</keyword>
<name>A0A8H7QA08_9FUNG</name>
<reference evidence="3" key="1">
    <citation type="submission" date="2020-12" db="EMBL/GenBank/DDBJ databases">
        <title>Metabolic potential, ecology and presence of endohyphal bacteria is reflected in genomic diversity of Mucoromycotina.</title>
        <authorList>
            <person name="Muszewska A."/>
            <person name="Okrasinska A."/>
            <person name="Steczkiewicz K."/>
            <person name="Drgas O."/>
            <person name="Orlowska M."/>
            <person name="Perlinska-Lenart U."/>
            <person name="Aleksandrzak-Piekarczyk T."/>
            <person name="Szatraj K."/>
            <person name="Zielenkiewicz U."/>
            <person name="Pilsyk S."/>
            <person name="Malc E."/>
            <person name="Mieczkowski P."/>
            <person name="Kruszewska J.S."/>
            <person name="Biernat P."/>
            <person name="Pawlowska J."/>
        </authorList>
    </citation>
    <scope>NUCLEOTIDE SEQUENCE</scope>
    <source>
        <strain evidence="3">WA0000051536</strain>
    </source>
</reference>
<dbReference type="GO" id="GO:0031428">
    <property type="term" value="C:box C/D methylation guide snoRNP complex"/>
    <property type="evidence" value="ECO:0007669"/>
    <property type="project" value="TreeGrafter"/>
</dbReference>
<gene>
    <name evidence="3" type="ORF">INT44_005235</name>
</gene>
<dbReference type="GO" id="GO:0008649">
    <property type="term" value="F:rRNA methyltransferase activity"/>
    <property type="evidence" value="ECO:0007669"/>
    <property type="project" value="TreeGrafter"/>
</dbReference>
<organism evidence="3 4">
    <name type="scientific">Umbelopsis vinacea</name>
    <dbReference type="NCBI Taxonomy" id="44442"/>
    <lineage>
        <taxon>Eukaryota</taxon>
        <taxon>Fungi</taxon>
        <taxon>Fungi incertae sedis</taxon>
        <taxon>Mucoromycota</taxon>
        <taxon>Mucoromycotina</taxon>
        <taxon>Umbelopsidomycetes</taxon>
        <taxon>Umbelopsidales</taxon>
        <taxon>Umbelopsidaceae</taxon>
        <taxon>Umbelopsis</taxon>
    </lineage>
</organism>
<dbReference type="PANTHER" id="PTHR10335">
    <property type="entry name" value="RRNA 2-O-METHYLTRANSFERASE FIBRILLARIN"/>
    <property type="match status" value="1"/>
</dbReference>
<dbReference type="Proteomes" id="UP000612746">
    <property type="component" value="Unassembled WGS sequence"/>
</dbReference>
<dbReference type="PANTHER" id="PTHR10335:SF23">
    <property type="entry name" value="OB FOLD-CONTAINING PROTEIN, NUCLEIC ACID BINDING"/>
    <property type="match status" value="1"/>
</dbReference>
<dbReference type="OrthoDB" id="5596992at2759"/>
<dbReference type="InterPro" id="IPR018812">
    <property type="entry name" value="SAK_HAD"/>
</dbReference>
<evidence type="ECO:0000313" key="4">
    <source>
        <dbReference type="Proteomes" id="UP000612746"/>
    </source>
</evidence>
<evidence type="ECO:0000256" key="1">
    <source>
        <dbReference type="SAM" id="MobiDB-lite"/>
    </source>
</evidence>
<feature type="domain" description="Swiss Army Knife RNA repair protein HAD" evidence="2">
    <location>
        <begin position="59"/>
        <end position="256"/>
    </location>
</feature>
<comment type="caution">
    <text evidence="3">The sequence shown here is derived from an EMBL/GenBank/DDBJ whole genome shotgun (WGS) entry which is preliminary data.</text>
</comment>
<dbReference type="GO" id="GO:0003723">
    <property type="term" value="F:RNA binding"/>
    <property type="evidence" value="ECO:0007669"/>
    <property type="project" value="TreeGrafter"/>
</dbReference>
<proteinExistence type="predicted"/>
<protein>
    <recommendedName>
        <fullName evidence="2">Swiss Army Knife RNA repair protein HAD domain-containing protein</fullName>
    </recommendedName>
</protein>
<feature type="region of interest" description="Disordered" evidence="1">
    <location>
        <begin position="458"/>
        <end position="490"/>
    </location>
</feature>
<dbReference type="GO" id="GO:0000494">
    <property type="term" value="P:box C/D sno(s)RNA 3'-end processing"/>
    <property type="evidence" value="ECO:0007669"/>
    <property type="project" value="TreeGrafter"/>
</dbReference>
<dbReference type="GO" id="GO:0032040">
    <property type="term" value="C:small-subunit processome"/>
    <property type="evidence" value="ECO:0007669"/>
    <property type="project" value="TreeGrafter"/>
</dbReference>
<accession>A0A8H7QA08</accession>
<dbReference type="AlphaFoldDB" id="A0A8H7QA08"/>
<evidence type="ECO:0000313" key="3">
    <source>
        <dbReference type="EMBL" id="KAG2187546.1"/>
    </source>
</evidence>
<feature type="compositionally biased region" description="Basic residues" evidence="1">
    <location>
        <begin position="465"/>
        <end position="474"/>
    </location>
</feature>
<dbReference type="Pfam" id="PF10307">
    <property type="entry name" value="HAD_SAK_1"/>
    <property type="match status" value="1"/>
</dbReference>
<dbReference type="EMBL" id="JAEPRA010000003">
    <property type="protein sequence ID" value="KAG2187546.1"/>
    <property type="molecule type" value="Genomic_DNA"/>
</dbReference>
<evidence type="ECO:0000259" key="2">
    <source>
        <dbReference type="Pfam" id="PF10307"/>
    </source>
</evidence>